<feature type="domain" description="IFT81 calponin homology" evidence="8">
    <location>
        <begin position="3"/>
        <end position="125"/>
    </location>
</feature>
<gene>
    <name evidence="9" type="primary">AlNc14C71G4891</name>
    <name evidence="9" type="ORF">ALNC14_056020</name>
</gene>
<dbReference type="Gene3D" id="1.10.418.70">
    <property type="entry name" value="Intraflagellar transport protein 81, N-terminal domain"/>
    <property type="match status" value="1"/>
</dbReference>
<evidence type="ECO:0000256" key="6">
    <source>
        <dbReference type="ARBA" id="ARBA00043983"/>
    </source>
</evidence>
<evidence type="ECO:0000313" key="9">
    <source>
        <dbReference type="EMBL" id="CCA19459.1"/>
    </source>
</evidence>
<reference evidence="9" key="2">
    <citation type="submission" date="2011-02" db="EMBL/GenBank/DDBJ databases">
        <authorList>
            <person name="MacLean D."/>
        </authorList>
    </citation>
    <scope>NUCLEOTIDE SEQUENCE</scope>
</reference>
<comment type="similarity">
    <text evidence="6">Belongs to the IFT81 family.</text>
</comment>
<name>F0WE30_9STRA</name>
<dbReference type="InterPro" id="IPR041146">
    <property type="entry name" value="IFT81_CH"/>
</dbReference>
<reference evidence="9" key="1">
    <citation type="journal article" date="2011" name="PLoS Biol.">
        <title>Gene gain and loss during evolution of obligate parasitism in the white rust pathogen of Arabidopsis thaliana.</title>
        <authorList>
            <person name="Kemen E."/>
            <person name="Gardiner A."/>
            <person name="Schultz-Larsen T."/>
            <person name="Kemen A.C."/>
            <person name="Balmuth A.L."/>
            <person name="Robert-Seilaniantz A."/>
            <person name="Bailey K."/>
            <person name="Holub E."/>
            <person name="Studholme D.J."/>
            <person name="Maclean D."/>
            <person name="Jones J.D."/>
        </authorList>
    </citation>
    <scope>NUCLEOTIDE SEQUENCE</scope>
</reference>
<dbReference type="Pfam" id="PF18383">
    <property type="entry name" value="IFT81_CH"/>
    <property type="match status" value="1"/>
</dbReference>
<dbReference type="GO" id="GO:0042073">
    <property type="term" value="P:intraciliary transport"/>
    <property type="evidence" value="ECO:0007669"/>
    <property type="project" value="InterPro"/>
</dbReference>
<feature type="coiled-coil region" evidence="7">
    <location>
        <begin position="278"/>
        <end position="329"/>
    </location>
</feature>
<evidence type="ECO:0000259" key="8">
    <source>
        <dbReference type="Pfam" id="PF18383"/>
    </source>
</evidence>
<keyword evidence="2" id="KW-0970">Cilium biogenesis/degradation</keyword>
<evidence type="ECO:0000256" key="1">
    <source>
        <dbReference type="ARBA" id="ARBA00004138"/>
    </source>
</evidence>
<evidence type="ECO:0000256" key="5">
    <source>
        <dbReference type="ARBA" id="ARBA00023273"/>
    </source>
</evidence>
<dbReference type="AlphaFoldDB" id="F0WE30"/>
<dbReference type="GO" id="GO:0030992">
    <property type="term" value="C:intraciliary transport particle B"/>
    <property type="evidence" value="ECO:0007669"/>
    <property type="project" value="InterPro"/>
</dbReference>
<feature type="coiled-coil region" evidence="7">
    <location>
        <begin position="356"/>
        <end position="428"/>
    </location>
</feature>
<keyword evidence="3 7" id="KW-0175">Coiled coil</keyword>
<dbReference type="InterPro" id="IPR043016">
    <property type="entry name" value="IFT81_N_sf"/>
</dbReference>
<evidence type="ECO:0000256" key="4">
    <source>
        <dbReference type="ARBA" id="ARBA00023069"/>
    </source>
</evidence>
<comment type="subcellular location">
    <subcellularLocation>
        <location evidence="1">Cell projection</location>
        <location evidence="1">Cilium</location>
    </subcellularLocation>
</comment>
<dbReference type="HOGENOM" id="CLU_017012_1_0_1"/>
<feature type="coiled-coil region" evidence="7">
    <location>
        <begin position="143"/>
        <end position="252"/>
    </location>
</feature>
<dbReference type="PANTHER" id="PTHR15614">
    <property type="entry name" value="INTRAFLAGELLAR TRANSPORT PROTEIN 81 HOMOLOG"/>
    <property type="match status" value="1"/>
</dbReference>
<dbReference type="PANTHER" id="PTHR15614:SF2">
    <property type="entry name" value="INTRAFLAGELLAR TRANSPORT PROTEIN 81 HOMOLOG"/>
    <property type="match status" value="1"/>
</dbReference>
<accession>F0WE30</accession>
<dbReference type="GO" id="GO:0060271">
    <property type="term" value="P:cilium assembly"/>
    <property type="evidence" value="ECO:0007669"/>
    <property type="project" value="InterPro"/>
</dbReference>
<protein>
    <submittedName>
        <fullName evidence="9">Intraflagellar Transport Protein 81 putative</fullName>
    </submittedName>
</protein>
<keyword evidence="5" id="KW-0966">Cell projection</keyword>
<sequence>MSELQFIVDHLKKDPFKLDLSLVGFDEKNNFELLQILNTVFVQIDSKHAVDLRVETDHDRTARMLEFLQLLRYPLPSSSGEIENFRDGLVQGDHGVVYPILHWALRNLAHHQKRAYLGKYLVSINVPQEFFMDQALAGLYDHFKNLQDEFKQVHKDVDQLRNARSRPGELRKEISQLEQESHQLDEKIATIKKKTASDDNFQAILKASSALRKEQEEQAKLYDRKREQMMALTNVEKRVNETEAKLLDLKRSLNQDTLPEELFDHLAKQVERNRNILMHQFPEEMRNQQENLQKLEKAFQEPPKSEADLREMDREIQSVGQSIERLQSDIFQAQKQSGDDKLAIFRQHASVQAKKLSEKEQQLGLLKQEKLKLMKQLENTERKVSEFSIAKGVKFMSREEFKQYANQLRNKTAQYKKLKAEAAEISTESVILHRTEHILKSKLSDLDQFLKKIETEKGVVGFLETKDKLDDISKKNAQLNEEKGETLEEISQIVKQINQTLQARKNELAPQIKQLREVRQRFQEIEQVYVEKKTQYENVALGMETERIKLEQECNAFQEDCLREENQYHALHCLTSIEKAKVEKLEQEIEFEKGNGKLLRDIKTFQDLYKQKIGQQEMLTKELRKQQKNLKANAQKFQVQCQQFQQLKTLLQCKLKIAQHELLQPQNTTTINETHANVLTIDS</sequence>
<dbReference type="InterPro" id="IPR029600">
    <property type="entry name" value="IFT81"/>
</dbReference>
<dbReference type="EMBL" id="FR824116">
    <property type="protein sequence ID" value="CCA19459.1"/>
    <property type="molecule type" value="Genomic_DNA"/>
</dbReference>
<evidence type="ECO:0000256" key="3">
    <source>
        <dbReference type="ARBA" id="ARBA00023054"/>
    </source>
</evidence>
<evidence type="ECO:0000256" key="7">
    <source>
        <dbReference type="SAM" id="Coils"/>
    </source>
</evidence>
<keyword evidence="4" id="KW-0969">Cilium</keyword>
<keyword evidence="9" id="KW-0282">Flagellum</keyword>
<proteinExistence type="inferred from homology"/>
<evidence type="ECO:0000256" key="2">
    <source>
        <dbReference type="ARBA" id="ARBA00022794"/>
    </source>
</evidence>
<organism evidence="9">
    <name type="scientific">Albugo laibachii Nc14</name>
    <dbReference type="NCBI Taxonomy" id="890382"/>
    <lineage>
        <taxon>Eukaryota</taxon>
        <taxon>Sar</taxon>
        <taxon>Stramenopiles</taxon>
        <taxon>Oomycota</taxon>
        <taxon>Peronosporomycetes</taxon>
        <taxon>Albuginales</taxon>
        <taxon>Albuginaceae</taxon>
        <taxon>Albugo</taxon>
    </lineage>
</organism>
<dbReference type="GO" id="GO:0036064">
    <property type="term" value="C:ciliary basal body"/>
    <property type="evidence" value="ECO:0007669"/>
    <property type="project" value="TreeGrafter"/>
</dbReference>
<feature type="coiled-coil region" evidence="7">
    <location>
        <begin position="462"/>
        <end position="567"/>
    </location>
</feature>
<dbReference type="GO" id="GO:0015631">
    <property type="term" value="F:tubulin binding"/>
    <property type="evidence" value="ECO:0007669"/>
    <property type="project" value="InterPro"/>
</dbReference>